<protein>
    <recommendedName>
        <fullName evidence="4 5">N5-carboxyaminoimidazole ribonucleotide synthase</fullName>
        <shortName evidence="4 5">N5-CAIR synthase</shortName>
        <ecNumber evidence="4 5">6.3.4.18</ecNumber>
    </recommendedName>
    <alternativeName>
        <fullName evidence="4 5">5-(carboxyamino)imidazole ribonucleotide synthetase</fullName>
    </alternativeName>
</protein>
<feature type="binding site" evidence="4">
    <location>
        <position position="181"/>
    </location>
    <ligand>
        <name>ATP</name>
        <dbReference type="ChEBI" id="CHEBI:30616"/>
    </ligand>
</feature>
<dbReference type="SUPFAM" id="SSF56059">
    <property type="entry name" value="Glutathione synthetase ATP-binding domain-like"/>
    <property type="match status" value="1"/>
</dbReference>
<dbReference type="InterPro" id="IPR016185">
    <property type="entry name" value="PreATP-grasp_dom_sf"/>
</dbReference>
<dbReference type="InterPro" id="IPR013815">
    <property type="entry name" value="ATP_grasp_subdomain_1"/>
</dbReference>
<evidence type="ECO:0000256" key="3">
    <source>
        <dbReference type="ARBA" id="ARBA00022840"/>
    </source>
</evidence>
<dbReference type="InterPro" id="IPR040686">
    <property type="entry name" value="PurK_C"/>
</dbReference>
<gene>
    <name evidence="4 5" type="primary">purK</name>
    <name evidence="7" type="ORF">OIK42_15570</name>
</gene>
<dbReference type="PANTHER" id="PTHR11609">
    <property type="entry name" value="PURINE BIOSYNTHESIS PROTEIN 6/7, PUR6/7"/>
    <property type="match status" value="1"/>
</dbReference>
<dbReference type="InterPro" id="IPR011054">
    <property type="entry name" value="Rudment_hybrid_motif"/>
</dbReference>
<reference evidence="7 8" key="1">
    <citation type="submission" date="2022-10" db="EMBL/GenBank/DDBJ databases">
        <title>Alteromonas sp. chi3 Genome sequencing.</title>
        <authorList>
            <person name="Park S."/>
        </authorList>
    </citation>
    <scope>NUCLEOTIDE SEQUENCE [LARGE SCALE GENOMIC DNA]</scope>
    <source>
        <strain evidence="8">chi3</strain>
    </source>
</reference>
<feature type="binding site" evidence="4">
    <location>
        <position position="93"/>
    </location>
    <ligand>
        <name>ATP</name>
        <dbReference type="ChEBI" id="CHEBI:30616"/>
    </ligand>
</feature>
<evidence type="ECO:0000256" key="1">
    <source>
        <dbReference type="ARBA" id="ARBA00022741"/>
    </source>
</evidence>
<feature type="binding site" evidence="4">
    <location>
        <position position="204"/>
    </location>
    <ligand>
        <name>ATP</name>
        <dbReference type="ChEBI" id="CHEBI:30616"/>
    </ligand>
</feature>
<dbReference type="PROSITE" id="PS50975">
    <property type="entry name" value="ATP_GRASP"/>
    <property type="match status" value="1"/>
</dbReference>
<evidence type="ECO:0000259" key="6">
    <source>
        <dbReference type="PROSITE" id="PS50975"/>
    </source>
</evidence>
<evidence type="ECO:0000256" key="5">
    <source>
        <dbReference type="RuleBase" id="RU361200"/>
    </source>
</evidence>
<dbReference type="Gene3D" id="3.30.470.20">
    <property type="entry name" value="ATP-grasp fold, B domain"/>
    <property type="match status" value="1"/>
</dbReference>
<dbReference type="InterPro" id="IPR011761">
    <property type="entry name" value="ATP-grasp"/>
</dbReference>
<comment type="catalytic activity">
    <reaction evidence="4 5">
        <text>5-amino-1-(5-phospho-beta-D-ribosyl)imidazole + hydrogencarbonate + ATP = 5-carboxyamino-1-(5-phospho-D-ribosyl)imidazole + ADP + phosphate + 2 H(+)</text>
        <dbReference type="Rhea" id="RHEA:19317"/>
        <dbReference type="ChEBI" id="CHEBI:15378"/>
        <dbReference type="ChEBI" id="CHEBI:17544"/>
        <dbReference type="ChEBI" id="CHEBI:30616"/>
        <dbReference type="ChEBI" id="CHEBI:43474"/>
        <dbReference type="ChEBI" id="CHEBI:58730"/>
        <dbReference type="ChEBI" id="CHEBI:137981"/>
        <dbReference type="ChEBI" id="CHEBI:456216"/>
        <dbReference type="EC" id="6.3.4.18"/>
    </reaction>
</comment>
<dbReference type="SUPFAM" id="SSF51246">
    <property type="entry name" value="Rudiment single hybrid motif"/>
    <property type="match status" value="1"/>
</dbReference>
<evidence type="ECO:0000256" key="4">
    <source>
        <dbReference type="HAMAP-Rule" id="MF_01928"/>
    </source>
</evidence>
<dbReference type="Pfam" id="PF17769">
    <property type="entry name" value="PurK_C"/>
    <property type="match status" value="1"/>
</dbReference>
<feature type="binding site" evidence="4">
    <location>
        <begin position="138"/>
        <end position="144"/>
    </location>
    <ligand>
        <name>ATP</name>
        <dbReference type="ChEBI" id="CHEBI:30616"/>
    </ligand>
</feature>
<evidence type="ECO:0000313" key="7">
    <source>
        <dbReference type="EMBL" id="MDC8832178.1"/>
    </source>
</evidence>
<feature type="binding site" evidence="4">
    <location>
        <begin position="173"/>
        <end position="176"/>
    </location>
    <ligand>
        <name>ATP</name>
        <dbReference type="ChEBI" id="CHEBI:30616"/>
    </ligand>
</feature>
<dbReference type="RefSeq" id="WP_273641974.1">
    <property type="nucleotide sequence ID" value="NZ_JAQQXP010000002.1"/>
</dbReference>
<keyword evidence="2 4" id="KW-0658">Purine biosynthesis</keyword>
<comment type="caution">
    <text evidence="7">The sequence shown here is derived from an EMBL/GenBank/DDBJ whole genome shotgun (WGS) entry which is preliminary data.</text>
</comment>
<dbReference type="SUPFAM" id="SSF52440">
    <property type="entry name" value="PreATP-grasp domain"/>
    <property type="match status" value="1"/>
</dbReference>
<dbReference type="Pfam" id="PF22660">
    <property type="entry name" value="RS_preATP-grasp-like"/>
    <property type="match status" value="1"/>
</dbReference>
<sequence>MQVLVYGAGQLAQMMYLDGAALGIDVRAVDVNSNTVVHPVSKARLDGTIAQAIDWADALTVEFEHVPEDLLEQAEASGKLLPGMASVLIGADRVREKQLLSRLDIPNCPYQIVTNVDQLPDCVQQLGERLIIKASRDGYDGYGQWRLNKAEELPQLQQQLAGLDLEKVPLVVEKMLNFDRELSLIGARSRNGEVMVYPLAENLHHQGQLHVSVAPATASNEALTARAQEIFTRLVEGMDYVGVLAVELFQCGETLLVNELAPRVHNSGHWTQAGAHTSQFENHLRAVLGLSLGATGNIGGDAAVSAMVNIIGCDDHQLALLSIPGVHLNWYGKSVRHKRKMGHINVTAESYQALGNKLQRLSGYLSTTHFPCLPDESQRLANIR</sequence>
<evidence type="ECO:0000256" key="2">
    <source>
        <dbReference type="ARBA" id="ARBA00022755"/>
    </source>
</evidence>
<feature type="domain" description="ATP-grasp" evidence="6">
    <location>
        <begin position="97"/>
        <end position="288"/>
    </location>
</feature>
<keyword evidence="3 4" id="KW-0067">ATP-binding</keyword>
<feature type="binding site" evidence="4">
    <location>
        <position position="133"/>
    </location>
    <ligand>
        <name>ATP</name>
        <dbReference type="ChEBI" id="CHEBI:30616"/>
    </ligand>
</feature>
<comment type="similarity">
    <text evidence="4 5">Belongs to the PurK/PurT family.</text>
</comment>
<dbReference type="Proteomes" id="UP001218788">
    <property type="component" value="Unassembled WGS sequence"/>
</dbReference>
<dbReference type="NCBIfam" id="NF004679">
    <property type="entry name" value="PRK06019.1-5"/>
    <property type="match status" value="1"/>
</dbReference>
<name>A0ABT5L8I8_9ALTE</name>
<dbReference type="EMBL" id="JAQQXP010000002">
    <property type="protein sequence ID" value="MDC8832178.1"/>
    <property type="molecule type" value="Genomic_DNA"/>
</dbReference>
<dbReference type="InterPro" id="IPR054350">
    <property type="entry name" value="PurT/PurK_preATP-grasp"/>
</dbReference>
<keyword evidence="8" id="KW-1185">Reference proteome</keyword>
<dbReference type="PANTHER" id="PTHR11609:SF5">
    <property type="entry name" value="PHOSPHORIBOSYLAMINOIMIDAZOLE CARBOXYLASE"/>
    <property type="match status" value="1"/>
</dbReference>
<dbReference type="InterPro" id="IPR003135">
    <property type="entry name" value="ATP-grasp_carboxylate-amine"/>
</dbReference>
<dbReference type="HAMAP" id="MF_01928">
    <property type="entry name" value="PurK"/>
    <property type="match status" value="1"/>
</dbReference>
<dbReference type="EC" id="6.3.4.18" evidence="4 5"/>
<organism evidence="7 8">
    <name type="scientific">Alteromonas gilva</name>
    <dbReference type="NCBI Taxonomy" id="2987522"/>
    <lineage>
        <taxon>Bacteria</taxon>
        <taxon>Pseudomonadati</taxon>
        <taxon>Pseudomonadota</taxon>
        <taxon>Gammaproteobacteria</taxon>
        <taxon>Alteromonadales</taxon>
        <taxon>Alteromonadaceae</taxon>
        <taxon>Alteromonas/Salinimonas group</taxon>
        <taxon>Alteromonas</taxon>
    </lineage>
</organism>
<comment type="pathway">
    <text evidence="4 5">Purine metabolism; IMP biosynthesis via de novo pathway; 5-amino-1-(5-phospho-D-ribosyl)imidazole-4-carboxylate from 5-amino-1-(5-phospho-D-ribosyl)imidazole (N5-CAIR route): step 1/2.</text>
</comment>
<dbReference type="Gene3D" id="3.40.50.20">
    <property type="match status" value="1"/>
</dbReference>
<comment type="subunit">
    <text evidence="4 5">Homodimer.</text>
</comment>
<keyword evidence="4 5" id="KW-0436">Ligase</keyword>
<dbReference type="InterPro" id="IPR005875">
    <property type="entry name" value="PurK"/>
</dbReference>
<accession>A0ABT5L8I8</accession>
<dbReference type="NCBIfam" id="TIGR01161">
    <property type="entry name" value="purK"/>
    <property type="match status" value="1"/>
</dbReference>
<dbReference type="GO" id="GO:0034028">
    <property type="term" value="F:5-(carboxyamino)imidazole ribonucleotide synthase activity"/>
    <property type="evidence" value="ECO:0007669"/>
    <property type="project" value="UniProtKB-EC"/>
</dbReference>
<comment type="function">
    <text evidence="4">Catalyzes the ATP-dependent conversion of 5-aminoimidazole ribonucleotide (AIR) and HCO(3)(-) to N5-carboxyaminoimidazole ribonucleotide (N5-CAIR).</text>
</comment>
<dbReference type="Pfam" id="PF02222">
    <property type="entry name" value="ATP-grasp"/>
    <property type="match status" value="1"/>
</dbReference>
<evidence type="ECO:0000313" key="8">
    <source>
        <dbReference type="Proteomes" id="UP001218788"/>
    </source>
</evidence>
<comment type="function">
    <text evidence="5">Catalyzes the ATP-dependent conversion of 5-aminoimidazole ribonucleotide (AIR) and HCO(3)- to N5-carboxyaminoimidazole ribonucleotide (N5-CAIR).</text>
</comment>
<keyword evidence="1 4" id="KW-0547">Nucleotide-binding</keyword>
<proteinExistence type="inferred from homology"/>
<dbReference type="Gene3D" id="3.30.1490.20">
    <property type="entry name" value="ATP-grasp fold, A domain"/>
    <property type="match status" value="1"/>
</dbReference>
<feature type="binding site" evidence="4">
    <location>
        <begin position="258"/>
        <end position="259"/>
    </location>
    <ligand>
        <name>ATP</name>
        <dbReference type="ChEBI" id="CHEBI:30616"/>
    </ligand>
</feature>